<keyword evidence="2" id="KW-1185">Reference proteome</keyword>
<dbReference type="Proteomes" id="UP000014540">
    <property type="component" value="Unassembled WGS sequence"/>
</dbReference>
<proteinExistence type="predicted"/>
<evidence type="ECO:0000313" key="1">
    <source>
        <dbReference type="EMBL" id="EPG73971.1"/>
    </source>
</evidence>
<dbReference type="AlphaFoldDB" id="S3UU85"/>
<comment type="caution">
    <text evidence="1">The sequence shown here is derived from an EMBL/GenBank/DDBJ whole genome shotgun (WGS) entry which is preliminary data.</text>
</comment>
<dbReference type="STRING" id="1193011.LEP1GSC058_2773"/>
<reference evidence="1" key="1">
    <citation type="submission" date="2013-04" db="EMBL/GenBank/DDBJ databases">
        <authorList>
            <person name="Harkins D.M."/>
            <person name="Durkin A.S."/>
            <person name="Selengut J.D."/>
            <person name="Sanka R."/>
            <person name="DePew J."/>
            <person name="Purushe J."/>
            <person name="Ahmed A."/>
            <person name="van der Linden H."/>
            <person name="Goris M.G.A."/>
            <person name="Hartskeerl R.A."/>
            <person name="Vinetz J.M."/>
            <person name="Sutton G.G."/>
            <person name="Nelson W.C."/>
            <person name="Fouts D.E."/>
        </authorList>
    </citation>
    <scope>NUCLEOTIDE SEQUENCE [LARGE SCALE GENOMIC DNA]</scope>
    <source>
        <strain evidence="1">BUT 6</strain>
    </source>
</reference>
<name>S3UU85_9LEPT</name>
<sequence length="37" mass="4217">MAAVYRGELLLSRIIRHVNKKTEQSFVGAPTDFLNIK</sequence>
<protein>
    <submittedName>
        <fullName evidence="1">Uncharacterized protein</fullName>
    </submittedName>
</protein>
<evidence type="ECO:0000313" key="2">
    <source>
        <dbReference type="Proteomes" id="UP000014540"/>
    </source>
</evidence>
<accession>S3UU85</accession>
<organism evidence="1 2">
    <name type="scientific">Leptospira fainei serovar Hurstbridge str. BUT 6</name>
    <dbReference type="NCBI Taxonomy" id="1193011"/>
    <lineage>
        <taxon>Bacteria</taxon>
        <taxon>Pseudomonadati</taxon>
        <taxon>Spirochaetota</taxon>
        <taxon>Spirochaetia</taxon>
        <taxon>Leptospirales</taxon>
        <taxon>Leptospiraceae</taxon>
        <taxon>Leptospira</taxon>
    </lineage>
</organism>
<gene>
    <name evidence="1" type="ORF">LEP1GSC058_2773</name>
</gene>
<dbReference type="EMBL" id="AKWZ02000010">
    <property type="protein sequence ID" value="EPG73971.1"/>
    <property type="molecule type" value="Genomic_DNA"/>
</dbReference>